<gene>
    <name evidence="5" type="primary">LOC103504115</name>
</gene>
<dbReference type="InterPro" id="IPR016193">
    <property type="entry name" value="Cytidine_deaminase-like"/>
</dbReference>
<dbReference type="SUPFAM" id="SSF53927">
    <property type="entry name" value="Cytidine deaminase-like"/>
    <property type="match status" value="1"/>
</dbReference>
<dbReference type="GeneID" id="103504115"/>
<accession>A0ABM3L9S9</accession>
<evidence type="ECO:0000256" key="2">
    <source>
        <dbReference type="ARBA" id="ARBA00038160"/>
    </source>
</evidence>
<evidence type="ECO:0000256" key="1">
    <source>
        <dbReference type="ARBA" id="ARBA00022694"/>
    </source>
</evidence>
<dbReference type="PROSITE" id="PS51747">
    <property type="entry name" value="CYT_DCMP_DEAMINASES_2"/>
    <property type="match status" value="1"/>
</dbReference>
<feature type="domain" description="CMP/dCMP-type deaminase" evidence="3">
    <location>
        <begin position="271"/>
        <end position="394"/>
    </location>
</feature>
<keyword evidence="1" id="KW-0819">tRNA processing</keyword>
<organism evidence="4 5">
    <name type="scientific">Cucumis melo</name>
    <name type="common">Muskmelon</name>
    <dbReference type="NCBI Taxonomy" id="3656"/>
    <lineage>
        <taxon>Eukaryota</taxon>
        <taxon>Viridiplantae</taxon>
        <taxon>Streptophyta</taxon>
        <taxon>Embryophyta</taxon>
        <taxon>Tracheophyta</taxon>
        <taxon>Spermatophyta</taxon>
        <taxon>Magnoliopsida</taxon>
        <taxon>eudicotyledons</taxon>
        <taxon>Gunneridae</taxon>
        <taxon>Pentapetalae</taxon>
        <taxon>rosids</taxon>
        <taxon>fabids</taxon>
        <taxon>Cucurbitales</taxon>
        <taxon>Cucurbitaceae</taxon>
        <taxon>Benincaseae</taxon>
        <taxon>Cucumis</taxon>
    </lineage>
</organism>
<sequence length="419" mass="46853">MHVSGTTEGFLSCLTSPLIRSIWSKERNSKSQAYSMSKIIYIPDKLPTPPDQQPTVNVFAAVVEPKIINNLVRRLNQIAPLENLRHVKRVQKKHLEDDCVTQVCKEAATTKEEWEEQCKLWPTSYHPPTYNIDGITGFNEVDTQSIFGFMRLAIELAQSSSKSFQELGIYLLQVVNAAVIVDPSVTQVIASACDHHISFENASTSNVNGETSFEKSPKSLCSHFGSNGSIIHGTFPSSSSLEKLKQSCADVSCLYPLRWVDQPLPHSSNSCCWHPLRHAAIAAIESSAARDRRLFPTLETTGDKSVEMEHMGPLTKLAKRQKIDLDNANSKEKKVGTDGEGTYSKLGRPYLCTDYDIYLVWEPCIMCAMALVHQRVRRVFYAFPNPSHGALGSAHRLQGEKSLNHHYAVFRVLLHEDVL</sequence>
<dbReference type="Proteomes" id="UP001652600">
    <property type="component" value="Chromosome 10"/>
</dbReference>
<comment type="similarity">
    <text evidence="2">Belongs to the cytidine and deoxycytidylate deaminase family. ADAT3 subfamily.</text>
</comment>
<dbReference type="InterPro" id="IPR002125">
    <property type="entry name" value="CMP_dCMP_dom"/>
</dbReference>
<protein>
    <submittedName>
        <fullName evidence="5">tRNA-specific adenosine deaminase TAD3 isoform X4</fullName>
    </submittedName>
</protein>
<name>A0ABM3L9S9_CUCME</name>
<evidence type="ECO:0000259" key="3">
    <source>
        <dbReference type="PROSITE" id="PS51747"/>
    </source>
</evidence>
<dbReference type="RefSeq" id="XP_050946781.1">
    <property type="nucleotide sequence ID" value="XM_051090824.1"/>
</dbReference>
<dbReference type="PANTHER" id="PTHR11079:SF156">
    <property type="entry name" value="INACTIVE TRNA-SPECIFIC ADENOSINE DEAMINASE-LIKE PROTEIN 3-RELATED"/>
    <property type="match status" value="1"/>
</dbReference>
<keyword evidence="4" id="KW-1185">Reference proteome</keyword>
<evidence type="ECO:0000313" key="4">
    <source>
        <dbReference type="Proteomes" id="UP001652600"/>
    </source>
</evidence>
<proteinExistence type="inferred from homology"/>
<reference evidence="5" key="1">
    <citation type="submission" date="2025-08" db="UniProtKB">
        <authorList>
            <consortium name="RefSeq"/>
        </authorList>
    </citation>
    <scope>IDENTIFICATION</scope>
    <source>
        <tissue evidence="5">Stem</tissue>
    </source>
</reference>
<dbReference type="PANTHER" id="PTHR11079">
    <property type="entry name" value="CYTOSINE DEAMINASE FAMILY MEMBER"/>
    <property type="match status" value="1"/>
</dbReference>
<evidence type="ECO:0000313" key="5">
    <source>
        <dbReference type="RefSeq" id="XP_050946781.1"/>
    </source>
</evidence>
<dbReference type="Gene3D" id="3.40.140.10">
    <property type="entry name" value="Cytidine Deaminase, domain 2"/>
    <property type="match status" value="1"/>
</dbReference>